<comment type="caution">
    <text evidence="2">The sequence shown here is derived from an EMBL/GenBank/DDBJ whole genome shotgun (WGS) entry which is preliminary data.</text>
</comment>
<organism evidence="2 3">
    <name type="scientific">Folsomia candida</name>
    <name type="common">Springtail</name>
    <dbReference type="NCBI Taxonomy" id="158441"/>
    <lineage>
        <taxon>Eukaryota</taxon>
        <taxon>Metazoa</taxon>
        <taxon>Ecdysozoa</taxon>
        <taxon>Arthropoda</taxon>
        <taxon>Hexapoda</taxon>
        <taxon>Collembola</taxon>
        <taxon>Entomobryomorpha</taxon>
        <taxon>Isotomoidea</taxon>
        <taxon>Isotomidae</taxon>
        <taxon>Proisotominae</taxon>
        <taxon>Folsomia</taxon>
    </lineage>
</organism>
<proteinExistence type="predicted"/>
<dbReference type="InterPro" id="IPR001810">
    <property type="entry name" value="F-box_dom"/>
</dbReference>
<name>A0A226E8H7_FOLCA</name>
<evidence type="ECO:0000313" key="3">
    <source>
        <dbReference type="Proteomes" id="UP000198287"/>
    </source>
</evidence>
<evidence type="ECO:0000313" key="2">
    <source>
        <dbReference type="EMBL" id="OXA53893.1"/>
    </source>
</evidence>
<dbReference type="Pfam" id="PF00646">
    <property type="entry name" value="F-box"/>
    <property type="match status" value="1"/>
</dbReference>
<dbReference type="InterPro" id="IPR036047">
    <property type="entry name" value="F-box-like_dom_sf"/>
</dbReference>
<sequence>MAEYRCSNIQTEVILENIFSFLSSQDLKTIRLVSTHWKNTSLKYFSQKLYLDPTNVTDLANISDVLLLSSIGVGTYHGVSTDGVDPAAGRTYTWMRLADNEYRTISDVLYGVILSLNIGQFVTYAKIGESHLLSFAKALKSDFCPNIESISFFPEPCHYYKEGPLKETKCPVLRKLKKIEGNLRTHEPRFYERTQPIIQQIIDSSPNIESLKVNFNPRLTKAYHKKVKGISIFAIFGRTCLKRACSSCLDRSVGEVRDTLESLELIGFDCYFPIPPLPNLSRLNLMRSYMPSEELLTLSEKFPKLLEFGTDCYNSYYIQHFNTEKHGHGRIKKLKLFSNLITTMCPRGVTNFKYFEIFSAFKNLETVDFFCRAARYDRHDLTKSEKLSDFVAHLNFNRVIINVWLCENFIEICNNLKDIDLEKDVNSRPPELLVFKATRLTTPFTFFLQPYSLFPSHAYSLHLHERVDLDFTNNFNDEEKVNVFVAGIKKMAQRWKRIEIKYFQFPQNILDKIDIAITKEQLPVQIFC</sequence>
<dbReference type="AlphaFoldDB" id="A0A226E8H7"/>
<reference evidence="2 3" key="1">
    <citation type="submission" date="2015-12" db="EMBL/GenBank/DDBJ databases">
        <title>The genome of Folsomia candida.</title>
        <authorList>
            <person name="Faddeeva A."/>
            <person name="Derks M.F."/>
            <person name="Anvar Y."/>
            <person name="Smit S."/>
            <person name="Van Straalen N."/>
            <person name="Roelofs D."/>
        </authorList>
    </citation>
    <scope>NUCLEOTIDE SEQUENCE [LARGE SCALE GENOMIC DNA]</scope>
    <source>
        <strain evidence="2 3">VU population</strain>
        <tissue evidence="2">Whole body</tissue>
    </source>
</reference>
<evidence type="ECO:0000259" key="1">
    <source>
        <dbReference type="Pfam" id="PF00646"/>
    </source>
</evidence>
<dbReference type="Proteomes" id="UP000198287">
    <property type="component" value="Unassembled WGS sequence"/>
</dbReference>
<accession>A0A226E8H7</accession>
<keyword evidence="3" id="KW-1185">Reference proteome</keyword>
<dbReference type="SUPFAM" id="SSF81383">
    <property type="entry name" value="F-box domain"/>
    <property type="match status" value="1"/>
</dbReference>
<dbReference type="EMBL" id="LNIX01000005">
    <property type="protein sequence ID" value="OXA53893.1"/>
    <property type="molecule type" value="Genomic_DNA"/>
</dbReference>
<gene>
    <name evidence="2" type="ORF">Fcan01_10384</name>
</gene>
<protein>
    <recommendedName>
        <fullName evidence="1">F-box domain-containing protein</fullName>
    </recommendedName>
</protein>
<feature type="domain" description="F-box" evidence="1">
    <location>
        <begin position="13"/>
        <end position="40"/>
    </location>
</feature>